<keyword evidence="3" id="KW-1185">Reference proteome</keyword>
<feature type="compositionally biased region" description="Basic and acidic residues" evidence="1">
    <location>
        <begin position="25"/>
        <end position="36"/>
    </location>
</feature>
<comment type="caution">
    <text evidence="2">The sequence shown here is derived from an EMBL/GenBank/DDBJ whole genome shotgun (WGS) entry which is preliminary data.</text>
</comment>
<dbReference type="AlphaFoldDB" id="A0AAP0KUF6"/>
<gene>
    <name evidence="2" type="ORF">Scep_004149</name>
</gene>
<evidence type="ECO:0000256" key="1">
    <source>
        <dbReference type="SAM" id="MobiDB-lite"/>
    </source>
</evidence>
<dbReference type="EMBL" id="JBBNAG010000002">
    <property type="protein sequence ID" value="KAK9157575.1"/>
    <property type="molecule type" value="Genomic_DNA"/>
</dbReference>
<protein>
    <submittedName>
        <fullName evidence="2">Uncharacterized protein</fullName>
    </submittedName>
</protein>
<accession>A0AAP0KUF6</accession>
<reference evidence="2 3" key="1">
    <citation type="submission" date="2024-01" db="EMBL/GenBank/DDBJ databases">
        <title>Genome assemblies of Stephania.</title>
        <authorList>
            <person name="Yang L."/>
        </authorList>
    </citation>
    <scope>NUCLEOTIDE SEQUENCE [LARGE SCALE GENOMIC DNA]</scope>
    <source>
        <strain evidence="2">JXDWG</strain>
        <tissue evidence="2">Leaf</tissue>
    </source>
</reference>
<sequence length="246" mass="27670">MFLQFGHIVFRNAAEKTSPKLRPCRSKDGSTNDFHSKSSTSNTTVASESSAIVAAVEAAATTSSDDEFVAEKEEDGVIFLYGDDEVYPIFFEEDSDNFGETPKFDGDGCEFIEDKLVFEDDEVIFHSESPRMLEEVLGNAVVEKYGDNYPVKKVVEIKVKFAIVKHFCSLTNIMDDKLVGEVLQSPHNGVSVDNFDLSIEVSSNVSKIHVPLSDDKFFEIVFEEEFTIFEDFVIEAHKTREKTKTR</sequence>
<proteinExistence type="predicted"/>
<name>A0AAP0KUF6_9MAGN</name>
<evidence type="ECO:0000313" key="2">
    <source>
        <dbReference type="EMBL" id="KAK9157575.1"/>
    </source>
</evidence>
<evidence type="ECO:0000313" key="3">
    <source>
        <dbReference type="Proteomes" id="UP001419268"/>
    </source>
</evidence>
<feature type="region of interest" description="Disordered" evidence="1">
    <location>
        <begin position="19"/>
        <end position="42"/>
    </location>
</feature>
<organism evidence="2 3">
    <name type="scientific">Stephania cephalantha</name>
    <dbReference type="NCBI Taxonomy" id="152367"/>
    <lineage>
        <taxon>Eukaryota</taxon>
        <taxon>Viridiplantae</taxon>
        <taxon>Streptophyta</taxon>
        <taxon>Embryophyta</taxon>
        <taxon>Tracheophyta</taxon>
        <taxon>Spermatophyta</taxon>
        <taxon>Magnoliopsida</taxon>
        <taxon>Ranunculales</taxon>
        <taxon>Menispermaceae</taxon>
        <taxon>Menispermoideae</taxon>
        <taxon>Cissampelideae</taxon>
        <taxon>Stephania</taxon>
    </lineage>
</organism>
<dbReference type="Proteomes" id="UP001419268">
    <property type="component" value="Unassembled WGS sequence"/>
</dbReference>